<dbReference type="PANTHER" id="PTHR48020">
    <property type="entry name" value="PROTON MYO-INOSITOL COTRANSPORTER"/>
    <property type="match status" value="1"/>
</dbReference>
<evidence type="ECO:0000256" key="1">
    <source>
        <dbReference type="ARBA" id="ARBA00004651"/>
    </source>
</evidence>
<keyword evidence="4" id="KW-1003">Cell membrane</keyword>
<dbReference type="InterPro" id="IPR005828">
    <property type="entry name" value="MFS_sugar_transport-like"/>
</dbReference>
<dbReference type="InterPro" id="IPR047984">
    <property type="entry name" value="XylE-like"/>
</dbReference>
<feature type="transmembrane region" description="Helical" evidence="9">
    <location>
        <begin position="266"/>
        <end position="288"/>
    </location>
</feature>
<evidence type="ECO:0000256" key="5">
    <source>
        <dbReference type="ARBA" id="ARBA00022692"/>
    </source>
</evidence>
<gene>
    <name evidence="11" type="ORF">GCM10022262_30240</name>
</gene>
<evidence type="ECO:0000256" key="6">
    <source>
        <dbReference type="ARBA" id="ARBA00022989"/>
    </source>
</evidence>
<evidence type="ECO:0000256" key="4">
    <source>
        <dbReference type="ARBA" id="ARBA00022475"/>
    </source>
</evidence>
<sequence>MAGETIGVREEFNTGRVVLLAAVAALGGFLFGFDTAVINGTVVAVREQFGMGAGLTGFVVSSALLGCIVGAYLAGRLADRWGRIRVMVLAAVLFSVSALGSGIAFGPWDLIVWRVVGGLGVGAASVIAPAYIAEISPAAVRGRLGSLQQLAIVTGIFVALLSDAFLAGVAGGAAEELWLGQEAWRWMFWAELVPAVAYGVLSLQIPESPRYLVAKGQHEQAHAVLSQVLTTGVRERIEEIRRTLREERRTSFADLRKPGGGGLLPIVWIGIALSVFQQFVGINVIFYYSSTLWQSVGFTEADALTQTVITSVTNIVVTVVAIALIDRIGRRKLLLIGSAGMFVTLGLLAVVFGTADLVENAQGVLEPVLGDTQGVIALLAANGFVVFFGMSWGPAVWVLLGEMFNNRIRGTALGLAAAAQWLANFAISTSFPKMAEIGLSFAYGFYTACALLSFFFVLRFVPETRGRQLEDM</sequence>
<feature type="transmembrane region" description="Helical" evidence="9">
    <location>
        <begin position="50"/>
        <end position="74"/>
    </location>
</feature>
<comment type="subcellular location">
    <subcellularLocation>
        <location evidence="1">Cell membrane</location>
        <topology evidence="1">Multi-pass membrane protein</topology>
    </subcellularLocation>
</comment>
<evidence type="ECO:0000259" key="10">
    <source>
        <dbReference type="PROSITE" id="PS50850"/>
    </source>
</evidence>
<dbReference type="InterPro" id="IPR020846">
    <property type="entry name" value="MFS_dom"/>
</dbReference>
<feature type="transmembrane region" description="Helical" evidence="9">
    <location>
        <begin position="412"/>
        <end position="431"/>
    </location>
</feature>
<evidence type="ECO:0000256" key="7">
    <source>
        <dbReference type="ARBA" id="ARBA00023136"/>
    </source>
</evidence>
<keyword evidence="5 9" id="KW-0812">Transmembrane</keyword>
<evidence type="ECO:0000256" key="9">
    <source>
        <dbReference type="SAM" id="Phobius"/>
    </source>
</evidence>
<comment type="caution">
    <text evidence="11">The sequence shown here is derived from an EMBL/GenBank/DDBJ whole genome shotgun (WGS) entry which is preliminary data.</text>
</comment>
<accession>A0ABP8EXE3</accession>
<evidence type="ECO:0000256" key="8">
    <source>
        <dbReference type="RuleBase" id="RU003346"/>
    </source>
</evidence>
<feature type="transmembrane region" description="Helical" evidence="9">
    <location>
        <begin position="308"/>
        <end position="326"/>
    </location>
</feature>
<feature type="transmembrane region" description="Helical" evidence="9">
    <location>
        <begin position="186"/>
        <end position="205"/>
    </location>
</feature>
<name>A0ABP8EXE3_9MICO</name>
<dbReference type="InterPro" id="IPR003663">
    <property type="entry name" value="Sugar/inositol_transpt"/>
</dbReference>
<feature type="transmembrane region" description="Helical" evidence="9">
    <location>
        <begin position="375"/>
        <end position="400"/>
    </location>
</feature>
<feature type="transmembrane region" description="Helical" evidence="9">
    <location>
        <begin position="111"/>
        <end position="132"/>
    </location>
</feature>
<keyword evidence="3 8" id="KW-0813">Transport</keyword>
<keyword evidence="6 9" id="KW-1133">Transmembrane helix</keyword>
<dbReference type="EMBL" id="BAABBA010000016">
    <property type="protein sequence ID" value="GAA4288664.1"/>
    <property type="molecule type" value="Genomic_DNA"/>
</dbReference>
<dbReference type="InterPro" id="IPR005829">
    <property type="entry name" value="Sugar_transporter_CS"/>
</dbReference>
<dbReference type="PROSITE" id="PS50850">
    <property type="entry name" value="MFS"/>
    <property type="match status" value="1"/>
</dbReference>
<dbReference type="Gene3D" id="1.20.1250.20">
    <property type="entry name" value="MFS general substrate transporter like domains"/>
    <property type="match status" value="2"/>
</dbReference>
<dbReference type="InterPro" id="IPR050814">
    <property type="entry name" value="Myo-inositol_Transporter"/>
</dbReference>
<evidence type="ECO:0000313" key="11">
    <source>
        <dbReference type="EMBL" id="GAA4288664.1"/>
    </source>
</evidence>
<feature type="transmembrane region" description="Helical" evidence="9">
    <location>
        <begin position="437"/>
        <end position="458"/>
    </location>
</feature>
<dbReference type="SUPFAM" id="SSF103473">
    <property type="entry name" value="MFS general substrate transporter"/>
    <property type="match status" value="1"/>
</dbReference>
<organism evidence="11 12">
    <name type="scientific">Georgenia daeguensis</name>
    <dbReference type="NCBI Taxonomy" id="908355"/>
    <lineage>
        <taxon>Bacteria</taxon>
        <taxon>Bacillati</taxon>
        <taxon>Actinomycetota</taxon>
        <taxon>Actinomycetes</taxon>
        <taxon>Micrococcales</taxon>
        <taxon>Bogoriellaceae</taxon>
        <taxon>Georgenia</taxon>
    </lineage>
</organism>
<feature type="transmembrane region" description="Helical" evidence="9">
    <location>
        <begin position="17"/>
        <end position="38"/>
    </location>
</feature>
<feature type="transmembrane region" description="Helical" evidence="9">
    <location>
        <begin position="152"/>
        <end position="174"/>
    </location>
</feature>
<dbReference type="InterPro" id="IPR036259">
    <property type="entry name" value="MFS_trans_sf"/>
</dbReference>
<proteinExistence type="inferred from homology"/>
<dbReference type="Proteomes" id="UP001499841">
    <property type="component" value="Unassembled WGS sequence"/>
</dbReference>
<dbReference type="PROSITE" id="PS00217">
    <property type="entry name" value="SUGAR_TRANSPORT_2"/>
    <property type="match status" value="1"/>
</dbReference>
<dbReference type="CDD" id="cd17359">
    <property type="entry name" value="MFS_XylE_like"/>
    <property type="match status" value="1"/>
</dbReference>
<comment type="similarity">
    <text evidence="2 8">Belongs to the major facilitator superfamily. Sugar transporter (TC 2.A.1.1) family.</text>
</comment>
<dbReference type="PRINTS" id="PR00171">
    <property type="entry name" value="SUGRTRNSPORT"/>
</dbReference>
<dbReference type="RefSeq" id="WP_345042890.1">
    <property type="nucleotide sequence ID" value="NZ_BAABBA010000016.1"/>
</dbReference>
<reference evidence="12" key="1">
    <citation type="journal article" date="2019" name="Int. J. Syst. Evol. Microbiol.">
        <title>The Global Catalogue of Microorganisms (GCM) 10K type strain sequencing project: providing services to taxonomists for standard genome sequencing and annotation.</title>
        <authorList>
            <consortium name="The Broad Institute Genomics Platform"/>
            <consortium name="The Broad Institute Genome Sequencing Center for Infectious Disease"/>
            <person name="Wu L."/>
            <person name="Ma J."/>
        </authorList>
    </citation>
    <scope>NUCLEOTIDE SEQUENCE [LARGE SCALE GENOMIC DNA]</scope>
    <source>
        <strain evidence="12">JCM 17459</strain>
    </source>
</reference>
<dbReference type="NCBIfam" id="TIGR00879">
    <property type="entry name" value="SP"/>
    <property type="match status" value="1"/>
</dbReference>
<evidence type="ECO:0000256" key="3">
    <source>
        <dbReference type="ARBA" id="ARBA00022448"/>
    </source>
</evidence>
<dbReference type="PROSITE" id="PS00216">
    <property type="entry name" value="SUGAR_TRANSPORT_1"/>
    <property type="match status" value="1"/>
</dbReference>
<protein>
    <submittedName>
        <fullName evidence="11">Sugar porter family MFS transporter</fullName>
    </submittedName>
</protein>
<evidence type="ECO:0000313" key="12">
    <source>
        <dbReference type="Proteomes" id="UP001499841"/>
    </source>
</evidence>
<feature type="domain" description="Major facilitator superfamily (MFS) profile" evidence="10">
    <location>
        <begin position="20"/>
        <end position="465"/>
    </location>
</feature>
<keyword evidence="12" id="KW-1185">Reference proteome</keyword>
<feature type="transmembrane region" description="Helical" evidence="9">
    <location>
        <begin position="333"/>
        <end position="355"/>
    </location>
</feature>
<feature type="transmembrane region" description="Helical" evidence="9">
    <location>
        <begin position="86"/>
        <end position="105"/>
    </location>
</feature>
<keyword evidence="7 9" id="KW-0472">Membrane</keyword>
<dbReference type="Pfam" id="PF00083">
    <property type="entry name" value="Sugar_tr"/>
    <property type="match status" value="1"/>
</dbReference>
<evidence type="ECO:0000256" key="2">
    <source>
        <dbReference type="ARBA" id="ARBA00010992"/>
    </source>
</evidence>
<dbReference type="PANTHER" id="PTHR48020:SF12">
    <property type="entry name" value="PROTON MYO-INOSITOL COTRANSPORTER"/>
    <property type="match status" value="1"/>
</dbReference>